<dbReference type="InterPro" id="IPR006311">
    <property type="entry name" value="TAT_signal"/>
</dbReference>
<gene>
    <name evidence="2" type="ORF">FB458_1121</name>
</gene>
<feature type="chain" id="PRO_5022170584" description="Prenyltransferase/squalene oxidase-like repeat protein" evidence="1">
    <location>
        <begin position="31"/>
        <end position="366"/>
    </location>
</feature>
<dbReference type="AlphaFoldDB" id="A0A542DY63"/>
<keyword evidence="3" id="KW-1185">Reference proteome</keyword>
<organism evidence="2 3">
    <name type="scientific">Lapillicoccus jejuensis</name>
    <dbReference type="NCBI Taxonomy" id="402171"/>
    <lineage>
        <taxon>Bacteria</taxon>
        <taxon>Bacillati</taxon>
        <taxon>Actinomycetota</taxon>
        <taxon>Actinomycetes</taxon>
        <taxon>Micrococcales</taxon>
        <taxon>Intrasporangiaceae</taxon>
        <taxon>Lapillicoccus</taxon>
    </lineage>
</organism>
<dbReference type="RefSeq" id="WP_211355939.1">
    <property type="nucleotide sequence ID" value="NZ_BAAAPR010000002.1"/>
</dbReference>
<dbReference type="PROSITE" id="PS51318">
    <property type="entry name" value="TAT"/>
    <property type="match status" value="1"/>
</dbReference>
<evidence type="ECO:0008006" key="4">
    <source>
        <dbReference type="Google" id="ProtNLM"/>
    </source>
</evidence>
<dbReference type="EMBL" id="VFMN01000001">
    <property type="protein sequence ID" value="TQJ08042.1"/>
    <property type="molecule type" value="Genomic_DNA"/>
</dbReference>
<protein>
    <recommendedName>
        <fullName evidence="4">Prenyltransferase/squalene oxidase-like repeat protein</fullName>
    </recommendedName>
</protein>
<evidence type="ECO:0000313" key="3">
    <source>
        <dbReference type="Proteomes" id="UP000317893"/>
    </source>
</evidence>
<dbReference type="InterPro" id="IPR008930">
    <property type="entry name" value="Terpenoid_cyclase/PrenylTrfase"/>
</dbReference>
<evidence type="ECO:0000256" key="1">
    <source>
        <dbReference type="SAM" id="SignalP"/>
    </source>
</evidence>
<sequence length="366" mass="35645">MPLTTRTTRRPLAAGALAALVAGTLGAALAAPASAASPGAPGTSASPAAGLAIAGRASAAATWVGHQLVDGDHLVVSFGGTDYPDQGLTADAVLAFAASGTNAAPAARAWGWLSTPDNVAAYTGDGTTEAYAGATAKLALTAEVRHVDPTAVGGRDLVAQLRGLLAPSGRFTDRSQYGDFSNSFGQSYALLALARTAKGAPGSAVSFLAGARCADGGYPSSFGATTCTSDPDATALAVQALAATGRSTAAAAGMRWLVAHQGADGGFAAAGGPENANTTGLAAQALAGAGRGGAANKARAWLRTVQVTCSGPADERGALAYDATGFDAGTATRATVQGILGLAGVPFGHLDAASQRAAEPTFACAS</sequence>
<dbReference type="SUPFAM" id="SSF48239">
    <property type="entry name" value="Terpenoid cyclases/Protein prenyltransferases"/>
    <property type="match status" value="1"/>
</dbReference>
<dbReference type="Proteomes" id="UP000317893">
    <property type="component" value="Unassembled WGS sequence"/>
</dbReference>
<accession>A0A542DY63</accession>
<proteinExistence type="predicted"/>
<keyword evidence="1" id="KW-0732">Signal</keyword>
<evidence type="ECO:0000313" key="2">
    <source>
        <dbReference type="EMBL" id="TQJ08042.1"/>
    </source>
</evidence>
<dbReference type="Gene3D" id="1.50.10.20">
    <property type="match status" value="1"/>
</dbReference>
<reference evidence="2 3" key="1">
    <citation type="submission" date="2019-06" db="EMBL/GenBank/DDBJ databases">
        <title>Sequencing the genomes of 1000 actinobacteria strains.</title>
        <authorList>
            <person name="Klenk H.-P."/>
        </authorList>
    </citation>
    <scope>NUCLEOTIDE SEQUENCE [LARGE SCALE GENOMIC DNA]</scope>
    <source>
        <strain evidence="2 3">DSM 18607</strain>
    </source>
</reference>
<comment type="caution">
    <text evidence="2">The sequence shown here is derived from an EMBL/GenBank/DDBJ whole genome shotgun (WGS) entry which is preliminary data.</text>
</comment>
<feature type="signal peptide" evidence="1">
    <location>
        <begin position="1"/>
        <end position="30"/>
    </location>
</feature>
<name>A0A542DY63_9MICO</name>